<evidence type="ECO:0000313" key="2">
    <source>
        <dbReference type="Proteomes" id="UP000032582"/>
    </source>
</evidence>
<protein>
    <submittedName>
        <fullName evidence="1">Uncharacterized protein</fullName>
    </submittedName>
</protein>
<dbReference type="Proteomes" id="UP000032582">
    <property type="component" value="Unassembled WGS sequence"/>
</dbReference>
<sequence length="256" mass="28566">MKIISYTPEYQPLRTGSCTENQPVFSHLKDNLASVINSFKTFSTGCHTQKDHNIRKVCERLIALTCMTPECYLTPVIKTCAAELGFVLPNQTEPVSAENGQATASIGKLSVLSTSSVSAQAAYNMLRQQQDKYLSSGHEFSQENADTIQMVLEMAEQGFCLARDHSSRYEDKYIVTAKPAENTQNNAISITPEKHRLLHSAAYRMNLALTRQLIDVHYKNESIMSNTGGSVLSRQNFSNLSHQIFYPDFNNISIAT</sequence>
<dbReference type="AlphaFoldDB" id="A0A0D8LE88"/>
<dbReference type="PATRIC" id="fig|582.24.peg.520"/>
<evidence type="ECO:0000313" key="1">
    <source>
        <dbReference type="EMBL" id="KJF79088.1"/>
    </source>
</evidence>
<comment type="caution">
    <text evidence="1">The sequence shown here is derived from an EMBL/GenBank/DDBJ whole genome shotgun (WGS) entry which is preliminary data.</text>
</comment>
<organism evidence="1 2">
    <name type="scientific">Morganella morganii</name>
    <name type="common">Proteus morganii</name>
    <dbReference type="NCBI Taxonomy" id="582"/>
    <lineage>
        <taxon>Bacteria</taxon>
        <taxon>Pseudomonadati</taxon>
        <taxon>Pseudomonadota</taxon>
        <taxon>Gammaproteobacteria</taxon>
        <taxon>Enterobacterales</taxon>
        <taxon>Morganellaceae</taxon>
        <taxon>Morganella</taxon>
    </lineage>
</organism>
<proteinExistence type="predicted"/>
<gene>
    <name evidence="1" type="ORF">UA45_01715</name>
</gene>
<dbReference type="EMBL" id="JZSH01000008">
    <property type="protein sequence ID" value="KJF79088.1"/>
    <property type="molecule type" value="Genomic_DNA"/>
</dbReference>
<name>A0A0D8LE88_MORMO</name>
<accession>A0A0D8LE88</accession>
<reference evidence="1 2" key="1">
    <citation type="submission" date="2015-02" db="EMBL/GenBank/DDBJ databases">
        <title>Whole genome shotgun sequencing of cultured foodborne pathogen.</title>
        <authorList>
            <person name="Timme R."/>
            <person name="Allard M.W."/>
            <person name="Strain E."/>
            <person name="Evans P.S."/>
            <person name="Brown E."/>
        </authorList>
    </citation>
    <scope>NUCLEOTIDE SEQUENCE [LARGE SCALE GENOMIC DNA]</scope>
    <source>
        <strain evidence="1 2">GCSL-TSO-24</strain>
    </source>
</reference>